<dbReference type="EMBL" id="JAKMAI010000007">
    <property type="protein sequence ID" value="MCM0158304.1"/>
    <property type="molecule type" value="Genomic_DNA"/>
</dbReference>
<evidence type="ECO:0000313" key="2">
    <source>
        <dbReference type="Proteomes" id="UP001203831"/>
    </source>
</evidence>
<gene>
    <name evidence="1" type="ORF">L7J86_00680</name>
</gene>
<organism evidence="1 2">
    <name type="scientific">endosymbiont of Metamasius hemipterus</name>
    <dbReference type="NCBI Taxonomy" id="204627"/>
    <lineage>
        <taxon>Bacteria</taxon>
        <taxon>Pseudomonadati</taxon>
        <taxon>Pseudomonadota</taxon>
        <taxon>Gammaproteobacteria</taxon>
        <taxon>Candidatus Nardonella</taxon>
    </lineage>
</organism>
<sequence>MTIILQIDIEKERISLGIKQLLNNIFDTFISNNKKNDILLGKILEIKDSVILINLDNNIIGNIKINNKNKNLKRRGNNKC</sequence>
<protein>
    <submittedName>
        <fullName evidence="1">Uncharacterized protein</fullName>
    </submittedName>
</protein>
<proteinExistence type="predicted"/>
<dbReference type="SUPFAM" id="SSF50249">
    <property type="entry name" value="Nucleic acid-binding proteins"/>
    <property type="match status" value="1"/>
</dbReference>
<comment type="caution">
    <text evidence="1">The sequence shown here is derived from an EMBL/GenBank/DDBJ whole genome shotgun (WGS) entry which is preliminary data.</text>
</comment>
<evidence type="ECO:0000313" key="1">
    <source>
        <dbReference type="EMBL" id="MCM0158304.1"/>
    </source>
</evidence>
<keyword evidence="2" id="KW-1185">Reference proteome</keyword>
<accession>A0ABT0TWJ4</accession>
<reference evidence="1" key="1">
    <citation type="submission" date="2022-01" db="EMBL/GenBank/DDBJ databases">
        <title>Genome assemble of Metamasius hemipterus Nardonella endosymbiont.</title>
        <authorList>
            <person name="Palmieri L."/>
            <person name="Pavarini R."/>
            <person name="Sharma P."/>
        </authorList>
    </citation>
    <scope>NUCLEOTIDE SEQUENCE [LARGE SCALE GENOMIC DNA]</scope>
    <source>
        <strain evidence="1">NARMHE1</strain>
    </source>
</reference>
<dbReference type="Proteomes" id="UP001203831">
    <property type="component" value="Unassembled WGS sequence"/>
</dbReference>
<dbReference type="InterPro" id="IPR012340">
    <property type="entry name" value="NA-bd_OB-fold"/>
</dbReference>
<name>A0ABT0TWJ4_9GAMM</name>
<dbReference type="RefSeq" id="WP_250672667.1">
    <property type="nucleotide sequence ID" value="NZ_JAKMAI010000007.1"/>
</dbReference>